<reference evidence="3" key="1">
    <citation type="submission" date="2021-10" db="EMBL/GenBank/DDBJ databases">
        <title>Tropical sea cucumber genome reveals ecological adaptation and Cuvierian tubules defense mechanism.</title>
        <authorList>
            <person name="Chen T."/>
        </authorList>
    </citation>
    <scope>NUCLEOTIDE SEQUENCE</scope>
    <source>
        <strain evidence="3">Nanhai2018</strain>
        <tissue evidence="3">Muscle</tissue>
    </source>
</reference>
<feature type="signal peptide" evidence="1">
    <location>
        <begin position="1"/>
        <end position="19"/>
    </location>
</feature>
<sequence>MFNKIPFLLLSFLDFEILAENFTTSSLKDALLPSVNPSVRISVTFGQDTLMECQVKNITQSSWLFKNFKVKSFIFVGLNPVREAEFKKAKILAQNYTLILDSAGHENEGSYVCQEDGKIIVEYFLNVISPTDNSQVQILKQNKSLKVVIGKDVYMDCPVTDIRSSVWYASNDKVHGVIFAGLNPIRDGDMRNAEVLSNNYTLIIHSTRSKDGGLYICKENRQTLAKYSVNIEVKPVLRIQYNGENITSGNLFVRKGENIVLGCVAFRNDQNSDIKLVWHLNNMTFENESTEHLSRNKYIDGTYDIESRLVHLISANVSLACQAKGNDNFNDIKTIYLSINSKYNITT</sequence>
<gene>
    <name evidence="3" type="ORF">HOLleu_09832</name>
</gene>
<keyword evidence="4" id="KW-1185">Reference proteome</keyword>
<evidence type="ECO:0000313" key="3">
    <source>
        <dbReference type="EMBL" id="KAJ8042940.1"/>
    </source>
</evidence>
<proteinExistence type="predicted"/>
<dbReference type="SMART" id="SM00409">
    <property type="entry name" value="IG"/>
    <property type="match status" value="3"/>
</dbReference>
<dbReference type="InterPro" id="IPR013783">
    <property type="entry name" value="Ig-like_fold"/>
</dbReference>
<evidence type="ECO:0000259" key="2">
    <source>
        <dbReference type="SMART" id="SM00409"/>
    </source>
</evidence>
<feature type="domain" description="Immunoglobulin" evidence="2">
    <location>
        <begin position="38"/>
        <end position="128"/>
    </location>
</feature>
<comment type="caution">
    <text evidence="3">The sequence shown here is derived from an EMBL/GenBank/DDBJ whole genome shotgun (WGS) entry which is preliminary data.</text>
</comment>
<evidence type="ECO:0000313" key="4">
    <source>
        <dbReference type="Proteomes" id="UP001152320"/>
    </source>
</evidence>
<dbReference type="InterPro" id="IPR036179">
    <property type="entry name" value="Ig-like_dom_sf"/>
</dbReference>
<dbReference type="Proteomes" id="UP001152320">
    <property type="component" value="Chromosome 4"/>
</dbReference>
<dbReference type="Gene3D" id="2.60.40.10">
    <property type="entry name" value="Immunoglobulins"/>
    <property type="match status" value="2"/>
</dbReference>
<dbReference type="PANTHER" id="PTHR45889:SF8">
    <property type="entry name" value="IG-LIKE DOMAIN-CONTAINING PROTEIN"/>
    <property type="match status" value="1"/>
</dbReference>
<dbReference type="AlphaFoldDB" id="A0A9Q1CDH5"/>
<organism evidence="3 4">
    <name type="scientific">Holothuria leucospilota</name>
    <name type="common">Black long sea cucumber</name>
    <name type="synonym">Mertensiothuria leucospilota</name>
    <dbReference type="NCBI Taxonomy" id="206669"/>
    <lineage>
        <taxon>Eukaryota</taxon>
        <taxon>Metazoa</taxon>
        <taxon>Echinodermata</taxon>
        <taxon>Eleutherozoa</taxon>
        <taxon>Echinozoa</taxon>
        <taxon>Holothuroidea</taxon>
        <taxon>Aspidochirotacea</taxon>
        <taxon>Aspidochirotida</taxon>
        <taxon>Holothuriidae</taxon>
        <taxon>Holothuria</taxon>
    </lineage>
</organism>
<feature type="domain" description="Immunoglobulin" evidence="2">
    <location>
        <begin position="248"/>
        <end position="340"/>
    </location>
</feature>
<accession>A0A9Q1CDH5</accession>
<dbReference type="SUPFAM" id="SSF48726">
    <property type="entry name" value="Immunoglobulin"/>
    <property type="match status" value="2"/>
</dbReference>
<feature type="domain" description="Immunoglobulin" evidence="2">
    <location>
        <begin position="142"/>
        <end position="234"/>
    </location>
</feature>
<dbReference type="PANTHER" id="PTHR45889">
    <property type="entry name" value="IG-LIKE DOMAIN-CONTAINING PROTEIN"/>
    <property type="match status" value="1"/>
</dbReference>
<protein>
    <submittedName>
        <fullName evidence="3">Cell adhesion molecule 4</fullName>
    </submittedName>
</protein>
<dbReference type="EMBL" id="JAIZAY010000004">
    <property type="protein sequence ID" value="KAJ8042940.1"/>
    <property type="molecule type" value="Genomic_DNA"/>
</dbReference>
<dbReference type="InterPro" id="IPR003599">
    <property type="entry name" value="Ig_sub"/>
</dbReference>
<feature type="chain" id="PRO_5040259444" evidence="1">
    <location>
        <begin position="20"/>
        <end position="347"/>
    </location>
</feature>
<keyword evidence="1" id="KW-0732">Signal</keyword>
<name>A0A9Q1CDH5_HOLLE</name>
<evidence type="ECO:0000256" key="1">
    <source>
        <dbReference type="SAM" id="SignalP"/>
    </source>
</evidence>